<proteinExistence type="predicted"/>
<dbReference type="AlphaFoldDB" id="A0AA42Q5F1"/>
<evidence type="ECO:0000313" key="2">
    <source>
        <dbReference type="Proteomes" id="UP001161065"/>
    </source>
</evidence>
<comment type="caution">
    <text evidence="1">The sequence shown here is derived from an EMBL/GenBank/DDBJ whole genome shotgun (WGS) entry which is preliminary data.</text>
</comment>
<accession>A0AA42Q5F1</accession>
<dbReference type="Proteomes" id="UP001161065">
    <property type="component" value="Unassembled WGS sequence"/>
</dbReference>
<dbReference type="EMBL" id="JAOCEK010000050">
    <property type="protein sequence ID" value="MDH1337588.1"/>
    <property type="molecule type" value="Genomic_DNA"/>
</dbReference>
<sequence>MDINSDAEALVDVIEELADEGYLVRGSTPYGVALKYAHDGWSSLSPKQKYWVDRVIQPLLVKKSCSACGEIVPPGFTWCADHQWQWDKD</sequence>
<name>A0AA42Q5F1_9BURK</name>
<organism evidence="1 2">
    <name type="scientific">Comamonas thiooxydans</name>
    <dbReference type="NCBI Taxonomy" id="363952"/>
    <lineage>
        <taxon>Bacteria</taxon>
        <taxon>Pseudomonadati</taxon>
        <taxon>Pseudomonadota</taxon>
        <taxon>Betaproteobacteria</taxon>
        <taxon>Burkholderiales</taxon>
        <taxon>Comamonadaceae</taxon>
        <taxon>Comamonas</taxon>
    </lineage>
</organism>
<protein>
    <submittedName>
        <fullName evidence="1">Uncharacterized protein</fullName>
    </submittedName>
</protein>
<dbReference type="RefSeq" id="WP_046462671.1">
    <property type="nucleotide sequence ID" value="NZ_CP063059.1"/>
</dbReference>
<gene>
    <name evidence="1" type="ORF">N5D63_26025</name>
</gene>
<evidence type="ECO:0000313" key="1">
    <source>
        <dbReference type="EMBL" id="MDH1337588.1"/>
    </source>
</evidence>
<reference evidence="1" key="1">
    <citation type="submission" date="2022-09" db="EMBL/GenBank/DDBJ databases">
        <title>Intensive care unit water sources are persistently colonized with multi-drug resistant bacteria and are the site of extensive horizontal gene transfer of antibiotic resistance genes.</title>
        <authorList>
            <person name="Diorio-Toth L."/>
        </authorList>
    </citation>
    <scope>NUCLEOTIDE SEQUENCE</scope>
    <source>
        <strain evidence="1">GD03832</strain>
    </source>
</reference>